<dbReference type="EMBL" id="JAUTDP010000010">
    <property type="protein sequence ID" value="KAK3395503.1"/>
    <property type="molecule type" value="Genomic_DNA"/>
</dbReference>
<proteinExistence type="predicted"/>
<feature type="compositionally biased region" description="Polar residues" evidence="1">
    <location>
        <begin position="75"/>
        <end position="89"/>
    </location>
</feature>
<comment type="caution">
    <text evidence="2">The sequence shown here is derived from an EMBL/GenBank/DDBJ whole genome shotgun (WGS) entry which is preliminary data.</text>
</comment>
<evidence type="ECO:0000256" key="1">
    <source>
        <dbReference type="SAM" id="MobiDB-lite"/>
    </source>
</evidence>
<sequence>MMGRRDGEKQADEEERGREGKLDEEAREGRPDKEQDDGCRKAERPMAWASACSTRGQQACIRPIRAVTSRLISQSLNPSPLPRSISSPVVETRERQTSKRCKEIQTSCIGFDTSTIERFEKRTNEYRWPTPKQKSPHSRYRVRDEMRDGKLGLIACVVDDTSTALDEVTTNGADSHLLYLQPKTKLILHQQYLDMAMYIDDPSSP</sequence>
<accession>A0AAE0P8Y7</accession>
<evidence type="ECO:0000313" key="2">
    <source>
        <dbReference type="EMBL" id="KAK3395503.1"/>
    </source>
</evidence>
<protein>
    <submittedName>
        <fullName evidence="2">Uncharacterized protein</fullName>
    </submittedName>
</protein>
<reference evidence="2" key="1">
    <citation type="journal article" date="2023" name="Mol. Phylogenet. Evol.">
        <title>Genome-scale phylogeny and comparative genomics of the fungal order Sordariales.</title>
        <authorList>
            <person name="Hensen N."/>
            <person name="Bonometti L."/>
            <person name="Westerberg I."/>
            <person name="Brannstrom I.O."/>
            <person name="Guillou S."/>
            <person name="Cros-Aarteil S."/>
            <person name="Calhoun S."/>
            <person name="Haridas S."/>
            <person name="Kuo A."/>
            <person name="Mondo S."/>
            <person name="Pangilinan J."/>
            <person name="Riley R."/>
            <person name="LaButti K."/>
            <person name="Andreopoulos B."/>
            <person name="Lipzen A."/>
            <person name="Chen C."/>
            <person name="Yan M."/>
            <person name="Daum C."/>
            <person name="Ng V."/>
            <person name="Clum A."/>
            <person name="Steindorff A."/>
            <person name="Ohm R.A."/>
            <person name="Martin F."/>
            <person name="Silar P."/>
            <person name="Natvig D.O."/>
            <person name="Lalanne C."/>
            <person name="Gautier V."/>
            <person name="Ament-Velasquez S.L."/>
            <person name="Kruys A."/>
            <person name="Hutchinson M.I."/>
            <person name="Powell A.J."/>
            <person name="Barry K."/>
            <person name="Miller A.N."/>
            <person name="Grigoriev I.V."/>
            <person name="Debuchy R."/>
            <person name="Gladieux P."/>
            <person name="Hiltunen Thoren M."/>
            <person name="Johannesson H."/>
        </authorList>
    </citation>
    <scope>NUCLEOTIDE SEQUENCE</scope>
    <source>
        <strain evidence="2">FGSC 1904</strain>
    </source>
</reference>
<keyword evidence="3" id="KW-1185">Reference proteome</keyword>
<feature type="region of interest" description="Disordered" evidence="1">
    <location>
        <begin position="1"/>
        <end position="42"/>
    </location>
</feature>
<gene>
    <name evidence="2" type="ORF">B0T20DRAFT_395386</name>
</gene>
<name>A0AAE0P8Y7_SORBR</name>
<dbReference type="AlphaFoldDB" id="A0AAE0P8Y7"/>
<reference evidence="2" key="2">
    <citation type="submission" date="2023-07" db="EMBL/GenBank/DDBJ databases">
        <authorList>
            <consortium name="Lawrence Berkeley National Laboratory"/>
            <person name="Haridas S."/>
            <person name="Hensen N."/>
            <person name="Bonometti L."/>
            <person name="Westerberg I."/>
            <person name="Brannstrom I.O."/>
            <person name="Guillou S."/>
            <person name="Cros-Aarteil S."/>
            <person name="Calhoun S."/>
            <person name="Kuo A."/>
            <person name="Mondo S."/>
            <person name="Pangilinan J."/>
            <person name="Riley R."/>
            <person name="LaButti K."/>
            <person name="Andreopoulos B."/>
            <person name="Lipzen A."/>
            <person name="Chen C."/>
            <person name="Yanf M."/>
            <person name="Daum C."/>
            <person name="Ng V."/>
            <person name="Clum A."/>
            <person name="Steindorff A."/>
            <person name="Ohm R."/>
            <person name="Martin F."/>
            <person name="Silar P."/>
            <person name="Natvig D."/>
            <person name="Lalanne C."/>
            <person name="Gautier V."/>
            <person name="Ament-velasquez S.L."/>
            <person name="Kruys A."/>
            <person name="Hutchinson M.I."/>
            <person name="Powell A.J."/>
            <person name="Barry K."/>
            <person name="Miller A.N."/>
            <person name="Grigoriev I.V."/>
            <person name="Debuchy R."/>
            <person name="Gladieux P."/>
            <person name="Thoren M.H."/>
            <person name="Johannesson H."/>
        </authorList>
    </citation>
    <scope>NUCLEOTIDE SEQUENCE</scope>
    <source>
        <strain evidence="2">FGSC 1904</strain>
    </source>
</reference>
<feature type="region of interest" description="Disordered" evidence="1">
    <location>
        <begin position="75"/>
        <end position="97"/>
    </location>
</feature>
<evidence type="ECO:0000313" key="3">
    <source>
        <dbReference type="Proteomes" id="UP001281003"/>
    </source>
</evidence>
<dbReference type="Proteomes" id="UP001281003">
    <property type="component" value="Unassembled WGS sequence"/>
</dbReference>
<organism evidence="2 3">
    <name type="scientific">Sordaria brevicollis</name>
    <dbReference type="NCBI Taxonomy" id="83679"/>
    <lineage>
        <taxon>Eukaryota</taxon>
        <taxon>Fungi</taxon>
        <taxon>Dikarya</taxon>
        <taxon>Ascomycota</taxon>
        <taxon>Pezizomycotina</taxon>
        <taxon>Sordariomycetes</taxon>
        <taxon>Sordariomycetidae</taxon>
        <taxon>Sordariales</taxon>
        <taxon>Sordariaceae</taxon>
        <taxon>Sordaria</taxon>
    </lineage>
</organism>